<evidence type="ECO:0000313" key="2">
    <source>
        <dbReference type="Proteomes" id="UP000595140"/>
    </source>
</evidence>
<proteinExistence type="predicted"/>
<dbReference type="PANTHER" id="PTHR36366">
    <property type="entry name" value="PROTEIN RDM1"/>
    <property type="match status" value="1"/>
</dbReference>
<dbReference type="Pfam" id="PF09187">
    <property type="entry name" value="RdDM_RDM1"/>
    <property type="match status" value="1"/>
</dbReference>
<dbReference type="PANTHER" id="PTHR36366:SF1">
    <property type="entry name" value="PROTEIN RDM1"/>
    <property type="match status" value="1"/>
</dbReference>
<dbReference type="GO" id="GO:0080188">
    <property type="term" value="P:gene silencing by siRNA-directed DNA methylation"/>
    <property type="evidence" value="ECO:0007669"/>
    <property type="project" value="InterPro"/>
</dbReference>
<dbReference type="Gene3D" id="1.20.120.690">
    <property type="entry name" value="RDM1 protein domain"/>
    <property type="match status" value="1"/>
</dbReference>
<accession>A0A484KT61</accession>
<reference evidence="1 2" key="1">
    <citation type="submission" date="2018-04" db="EMBL/GenBank/DDBJ databases">
        <authorList>
            <person name="Vogel A."/>
        </authorList>
    </citation>
    <scope>NUCLEOTIDE SEQUENCE [LARGE SCALE GENOMIC DNA]</scope>
</reference>
<evidence type="ECO:0000313" key="1">
    <source>
        <dbReference type="EMBL" id="VFQ65276.1"/>
    </source>
</evidence>
<dbReference type="Proteomes" id="UP000595140">
    <property type="component" value="Unassembled WGS sequence"/>
</dbReference>
<name>A0A484KT61_9ASTE</name>
<organism evidence="1 2">
    <name type="scientific">Cuscuta campestris</name>
    <dbReference type="NCBI Taxonomy" id="132261"/>
    <lineage>
        <taxon>Eukaryota</taxon>
        <taxon>Viridiplantae</taxon>
        <taxon>Streptophyta</taxon>
        <taxon>Embryophyta</taxon>
        <taxon>Tracheophyta</taxon>
        <taxon>Spermatophyta</taxon>
        <taxon>Magnoliopsida</taxon>
        <taxon>eudicotyledons</taxon>
        <taxon>Gunneridae</taxon>
        <taxon>Pentapetalae</taxon>
        <taxon>asterids</taxon>
        <taxon>lamiids</taxon>
        <taxon>Solanales</taxon>
        <taxon>Convolvulaceae</taxon>
        <taxon>Cuscuteae</taxon>
        <taxon>Cuscuta</taxon>
        <taxon>Cuscuta subgen. Grammica</taxon>
        <taxon>Cuscuta sect. Cleistogrammica</taxon>
    </lineage>
</organism>
<dbReference type="OrthoDB" id="1906229at2759"/>
<dbReference type="InterPro" id="IPR036319">
    <property type="entry name" value="RDM1_sf"/>
</dbReference>
<protein>
    <submittedName>
        <fullName evidence="1">Uncharacterized protein</fullName>
    </submittedName>
</protein>
<sequence>MYHDEDIPLDDTIIHPSNAEAKIWAIQDIHKRTASHLHLAKLWRSDLRHHAFVDPKLQTLSNTKAKPRGEIVKEEIRPLQLTPSRRK</sequence>
<gene>
    <name evidence="1" type="ORF">CCAM_LOCUS7052</name>
</gene>
<keyword evidence="2" id="KW-1185">Reference proteome</keyword>
<dbReference type="AlphaFoldDB" id="A0A484KT61"/>
<dbReference type="GO" id="GO:0000419">
    <property type="term" value="C:RNA polymerase V complex"/>
    <property type="evidence" value="ECO:0007669"/>
    <property type="project" value="TreeGrafter"/>
</dbReference>
<dbReference type="SUPFAM" id="SSF109920">
    <property type="entry name" value="Hypothetical protein At3g22680"/>
    <property type="match status" value="1"/>
</dbReference>
<dbReference type="EMBL" id="OOIL02000450">
    <property type="protein sequence ID" value="VFQ65276.1"/>
    <property type="molecule type" value="Genomic_DNA"/>
</dbReference>
<dbReference type="InterPro" id="IPR015270">
    <property type="entry name" value="RDM1_plant"/>
</dbReference>